<evidence type="ECO:0000256" key="1">
    <source>
        <dbReference type="SAM" id="MobiDB-lite"/>
    </source>
</evidence>
<feature type="compositionally biased region" description="Low complexity" evidence="1">
    <location>
        <begin position="58"/>
        <end position="73"/>
    </location>
</feature>
<feature type="region of interest" description="Disordered" evidence="1">
    <location>
        <begin position="49"/>
        <end position="73"/>
    </location>
</feature>
<sequence length="73" mass="7910">LDRLLNKEDDLLSISGGANNTRSVSEDKETFSTPTTLTTTALIELQPSSENTGRYMAIENDNSSTSSSDEILL</sequence>
<dbReference type="WBParaSite" id="HPLM_0001760301-mRNA-1">
    <property type="protein sequence ID" value="HPLM_0001760301-mRNA-1"/>
    <property type="gene ID" value="HPLM_0001760301"/>
</dbReference>
<organism evidence="2">
    <name type="scientific">Haemonchus placei</name>
    <name type="common">Barber's pole worm</name>
    <dbReference type="NCBI Taxonomy" id="6290"/>
    <lineage>
        <taxon>Eukaryota</taxon>
        <taxon>Metazoa</taxon>
        <taxon>Ecdysozoa</taxon>
        <taxon>Nematoda</taxon>
        <taxon>Chromadorea</taxon>
        <taxon>Rhabditida</taxon>
        <taxon>Rhabditina</taxon>
        <taxon>Rhabditomorpha</taxon>
        <taxon>Strongyloidea</taxon>
        <taxon>Trichostrongylidae</taxon>
        <taxon>Haemonchus</taxon>
    </lineage>
</organism>
<proteinExistence type="predicted"/>
<evidence type="ECO:0000313" key="2">
    <source>
        <dbReference type="WBParaSite" id="HPLM_0001760301-mRNA-1"/>
    </source>
</evidence>
<reference evidence="2" key="1">
    <citation type="submission" date="2017-02" db="UniProtKB">
        <authorList>
            <consortium name="WormBaseParasite"/>
        </authorList>
    </citation>
    <scope>IDENTIFICATION</scope>
</reference>
<feature type="region of interest" description="Disordered" evidence="1">
    <location>
        <begin position="13"/>
        <end position="33"/>
    </location>
</feature>
<name>A0A0N4X042_HAEPC</name>
<accession>A0A0N4X042</accession>
<dbReference type="AlphaFoldDB" id="A0A0N4X042"/>
<protein>
    <submittedName>
        <fullName evidence="2">Uncharacterized protein</fullName>
    </submittedName>
</protein>